<dbReference type="Proteomes" id="UP000218437">
    <property type="component" value="Chromosome"/>
</dbReference>
<dbReference type="EMBL" id="CP023422">
    <property type="protein sequence ID" value="ATD60500.1"/>
    <property type="molecule type" value="Genomic_DNA"/>
</dbReference>
<sequence length="59" mass="6600">MILSKMGNIDIPSFRTPKGKLVRIAAFLAWRMRDGMQVNLHGVADSNRKKTRCKQAGNA</sequence>
<protein>
    <submittedName>
        <fullName evidence="1">Uncharacterized protein</fullName>
    </submittedName>
</protein>
<proteinExistence type="predicted"/>
<accession>A0A290WUE6</accession>
<evidence type="ECO:0000313" key="1">
    <source>
        <dbReference type="EMBL" id="ATD60500.1"/>
    </source>
</evidence>
<organism evidence="1 2">
    <name type="scientific">Janthinobacterium svalbardensis</name>
    <dbReference type="NCBI Taxonomy" id="368607"/>
    <lineage>
        <taxon>Bacteria</taxon>
        <taxon>Pseudomonadati</taxon>
        <taxon>Pseudomonadota</taxon>
        <taxon>Betaproteobacteria</taxon>
        <taxon>Burkholderiales</taxon>
        <taxon>Oxalobacteraceae</taxon>
        <taxon>Janthinobacterium</taxon>
    </lineage>
</organism>
<keyword evidence="2" id="KW-1185">Reference proteome</keyword>
<gene>
    <name evidence="1" type="ORF">CNX70_10165</name>
</gene>
<dbReference type="AlphaFoldDB" id="A0A290WUE6"/>
<dbReference type="KEGG" id="jsv:CNX70_10165"/>
<reference evidence="1 2" key="1">
    <citation type="submission" date="2017-09" db="EMBL/GenBank/DDBJ databases">
        <title>Complete genome sequence of Janthinobacterium svalbardensis PAMC 27463.</title>
        <authorList>
            <person name="Cho Y.-J."/>
            <person name="Cho A."/>
            <person name="Kim O.-S."/>
            <person name="Lee J.-I."/>
        </authorList>
    </citation>
    <scope>NUCLEOTIDE SEQUENCE [LARGE SCALE GENOMIC DNA]</scope>
    <source>
        <strain evidence="1 2">PAMC 27463</strain>
    </source>
</reference>
<evidence type="ECO:0000313" key="2">
    <source>
        <dbReference type="Proteomes" id="UP000218437"/>
    </source>
</evidence>
<name>A0A290WUE6_9BURK</name>